<dbReference type="Proteomes" id="UP000609531">
    <property type="component" value="Unassembled WGS sequence"/>
</dbReference>
<sequence length="372" mass="38612">MTRVLIWVQHLLGTGHTVRAAAIGHALAARGTAVTLVLGARPPATLGLAGLDVVQLPPVLATDGSFTTILGEDGRPYADWQPARRAAFDEVVRSVRPDAVLTETFPLGRRAFAGEIVPALASLKGRVPIAASVRDVLVRKSAAKEAAMAALVSDWFDMVLVHADPAFVRLEESFGATAAFAERIRYTGFVHAPAPPVSAGDGEGEILVSSGGGGVGAALVEAAIGAARLTPGRDWRILTSPQLGDRLSAWRRAAPAGVTLEPNRPDFRSLLARAELSVSQAGYNTVLDVLIAGVRAVLVPFAAHEETEQSDRAAALARRGLAEVIDEDALTTERLASAVAASFAAPPPPRPAIDVDGAARTAEILLAAAKGG</sequence>
<reference evidence="2" key="1">
    <citation type="submission" date="2020-12" db="EMBL/GenBank/DDBJ databases">
        <title>Bacterial taxonomy.</title>
        <authorList>
            <person name="Pan X."/>
        </authorList>
    </citation>
    <scope>NUCLEOTIDE SEQUENCE</scope>
    <source>
        <strain evidence="2">B2012</strain>
    </source>
</reference>
<organism evidence="2 3">
    <name type="scientific">Acuticoccus mangrovi</name>
    <dbReference type="NCBI Taxonomy" id="2796142"/>
    <lineage>
        <taxon>Bacteria</taxon>
        <taxon>Pseudomonadati</taxon>
        <taxon>Pseudomonadota</taxon>
        <taxon>Alphaproteobacteria</taxon>
        <taxon>Hyphomicrobiales</taxon>
        <taxon>Amorphaceae</taxon>
        <taxon>Acuticoccus</taxon>
    </lineage>
</organism>
<evidence type="ECO:0000313" key="3">
    <source>
        <dbReference type="Proteomes" id="UP000609531"/>
    </source>
</evidence>
<dbReference type="Gene3D" id="3.40.50.2000">
    <property type="entry name" value="Glycogen Phosphorylase B"/>
    <property type="match status" value="1"/>
</dbReference>
<dbReference type="GO" id="GO:0016758">
    <property type="term" value="F:hexosyltransferase activity"/>
    <property type="evidence" value="ECO:0007669"/>
    <property type="project" value="InterPro"/>
</dbReference>
<dbReference type="Pfam" id="PF04101">
    <property type="entry name" value="Glyco_tran_28_C"/>
    <property type="match status" value="1"/>
</dbReference>
<keyword evidence="3" id="KW-1185">Reference proteome</keyword>
<name>A0A934MHQ2_9HYPH</name>
<evidence type="ECO:0000313" key="2">
    <source>
        <dbReference type="EMBL" id="MBJ3777160.1"/>
    </source>
</evidence>
<accession>A0A934MHQ2</accession>
<dbReference type="AlphaFoldDB" id="A0A934MHQ2"/>
<feature type="domain" description="Glycosyl transferase family 28 C-terminal" evidence="1">
    <location>
        <begin position="266"/>
        <end position="344"/>
    </location>
</feature>
<dbReference type="SUPFAM" id="SSF53756">
    <property type="entry name" value="UDP-Glycosyltransferase/glycogen phosphorylase"/>
    <property type="match status" value="1"/>
</dbReference>
<dbReference type="InterPro" id="IPR007235">
    <property type="entry name" value="Glyco_trans_28_C"/>
</dbReference>
<proteinExistence type="predicted"/>
<dbReference type="RefSeq" id="WP_198883063.1">
    <property type="nucleotide sequence ID" value="NZ_JAEKJA010000013.1"/>
</dbReference>
<dbReference type="PANTHER" id="PTHR21015:SF28">
    <property type="entry name" value="SLL1722 PROTEIN"/>
    <property type="match status" value="1"/>
</dbReference>
<evidence type="ECO:0000259" key="1">
    <source>
        <dbReference type="Pfam" id="PF04101"/>
    </source>
</evidence>
<dbReference type="PANTHER" id="PTHR21015">
    <property type="entry name" value="UDP-N-ACETYLGLUCOSAMINE--N-ACETYLMURAMYL-(PENTAPEPTIDE) PYROPHOSPHORYL-UNDECAPRENOL N-ACETYLGLUCOSAMINE TRANSFERASE 1"/>
    <property type="match status" value="1"/>
</dbReference>
<protein>
    <submittedName>
        <fullName evidence="2">Glycosyltransferase</fullName>
    </submittedName>
</protein>
<comment type="caution">
    <text evidence="2">The sequence shown here is derived from an EMBL/GenBank/DDBJ whole genome shotgun (WGS) entry which is preliminary data.</text>
</comment>
<dbReference type="EMBL" id="JAEKJA010000013">
    <property type="protein sequence ID" value="MBJ3777160.1"/>
    <property type="molecule type" value="Genomic_DNA"/>
</dbReference>
<gene>
    <name evidence="2" type="ORF">JCR33_15745</name>
</gene>